<dbReference type="SMART" id="SM01312">
    <property type="entry name" value="RTC4"/>
    <property type="match status" value="1"/>
</dbReference>
<feature type="compositionally biased region" description="Basic and acidic residues" evidence="8">
    <location>
        <begin position="108"/>
        <end position="133"/>
    </location>
</feature>
<dbReference type="EMBL" id="SBHS01000002">
    <property type="protein sequence ID" value="TWU78413.1"/>
    <property type="molecule type" value="Genomic_DNA"/>
</dbReference>
<accession>A0A5C6GNQ4</accession>
<evidence type="ECO:0000256" key="7">
    <source>
        <dbReference type="ARBA" id="ARBA00023242"/>
    </source>
</evidence>
<comment type="similarity">
    <text evidence="4">Belongs to the RTC4 family.</text>
</comment>
<dbReference type="PANTHER" id="PTHR41391:SF1">
    <property type="entry name" value="RESTRICTION OF TELOMERE CAPPING PROTEIN 4"/>
    <property type="match status" value="1"/>
</dbReference>
<protein>
    <recommendedName>
        <fullName evidence="5">Restriction of telomere capping protein 4</fullName>
    </recommendedName>
</protein>
<dbReference type="Proteomes" id="UP000317257">
    <property type="component" value="Unassembled WGS sequence"/>
</dbReference>
<comment type="subcellular location">
    <subcellularLocation>
        <location evidence="3">Cytoplasm</location>
    </subcellularLocation>
    <subcellularLocation>
        <location evidence="2">Nucleus</location>
    </subcellularLocation>
</comment>
<sequence length="533" mass="59826">MPGIRVGLSNRQAPQTLLSTFRPPLKKKKVAKNVDDLPVSSDEEEEDTSLSIGSPVKAVAQASSPPKAKGTSRTQIIKPLTSLVESSGSSGDRDARAERASIKSTIFETERETRSKRRDFPIERADNPRDTDIKRRKIGEASQQTREKASRSTPPTSSGQHLEDKLGFITIKKSKATYGKKDHILRQQPAKKDPQETRKASLSSASAVAEQKKKKKKLTMLPVPALPQSPERPKNHTLQLPCDALYSSPPNKHTLKTPGSFEPSQEATSRELRPKSRKSKSKERSPSPPPVVFKMPVSISDLQLRSPRKSRTELSLTDDFSDMEDQYDQIGQQGVDDATKNAQPATVCPWCGEPVDKKLLDDFSKGKRLNVRLQSKFCRKHKRKTAEELWQQRRYPVVEWDGLEARFAKYHEPLLDVINGRASYFRSMHEKNISSGKARSMKKEDNMNPGYYGSRGFNLMCDYLVSEFSALLKEKAVDDRVIALRGSAAFIQTVLVAELAVRLIMEDMKVSEEEARVILDESKALGEMIHEET</sequence>
<evidence type="ECO:0000256" key="4">
    <source>
        <dbReference type="ARBA" id="ARBA00009461"/>
    </source>
</evidence>
<keyword evidence="6" id="KW-0963">Cytoplasm</keyword>
<dbReference type="PANTHER" id="PTHR41391">
    <property type="entry name" value="RESTRICTION OF TELOMERE CAPPING PROTEIN 4"/>
    <property type="match status" value="1"/>
</dbReference>
<evidence type="ECO:0000256" key="1">
    <source>
        <dbReference type="ARBA" id="ARBA00002738"/>
    </source>
</evidence>
<dbReference type="AlphaFoldDB" id="A0A5C6GNQ4"/>
<gene>
    <name evidence="10" type="ORF">ED733_008800</name>
</gene>
<evidence type="ECO:0000313" key="11">
    <source>
        <dbReference type="Proteomes" id="UP000317257"/>
    </source>
</evidence>
<feature type="compositionally biased region" description="Polar residues" evidence="8">
    <location>
        <begin position="9"/>
        <end position="19"/>
    </location>
</feature>
<keyword evidence="7" id="KW-0539">Nucleus</keyword>
<dbReference type="GO" id="GO:0005737">
    <property type="term" value="C:cytoplasm"/>
    <property type="evidence" value="ECO:0007669"/>
    <property type="project" value="UniProtKB-SubCell"/>
</dbReference>
<dbReference type="GO" id="GO:0005634">
    <property type="term" value="C:nucleus"/>
    <property type="evidence" value="ECO:0007669"/>
    <property type="project" value="UniProtKB-SubCell"/>
</dbReference>
<evidence type="ECO:0000313" key="10">
    <source>
        <dbReference type="EMBL" id="TWU78413.1"/>
    </source>
</evidence>
<reference evidence="11" key="1">
    <citation type="submission" date="2018-12" db="EMBL/GenBank/DDBJ databases">
        <title>The complete genome of Metarhizium rileyi, a key fungal pathogen of Lepidoptera.</title>
        <authorList>
            <person name="Binneck E."/>
            <person name="Lastra C.C.L."/>
            <person name="Sosa-Gomez D.R."/>
        </authorList>
    </citation>
    <scope>NUCLEOTIDE SEQUENCE [LARGE SCALE GENOMIC DNA]</scope>
    <source>
        <strain evidence="11">Cep018-CH2</strain>
    </source>
</reference>
<evidence type="ECO:0000256" key="5">
    <source>
        <dbReference type="ARBA" id="ARBA00015162"/>
    </source>
</evidence>
<feature type="domain" description="Restriction of telomere capping protein 4 C-terminal" evidence="9">
    <location>
        <begin position="417"/>
        <end position="532"/>
    </location>
</feature>
<evidence type="ECO:0000259" key="9">
    <source>
        <dbReference type="SMART" id="SM01312"/>
    </source>
</evidence>
<dbReference type="Pfam" id="PF14474">
    <property type="entry name" value="RTC4"/>
    <property type="match status" value="1"/>
</dbReference>
<name>A0A5C6GNQ4_METRR</name>
<feature type="compositionally biased region" description="Polar residues" evidence="8">
    <location>
        <begin position="151"/>
        <end position="160"/>
    </location>
</feature>
<feature type="region of interest" description="Disordered" evidence="8">
    <location>
        <begin position="1"/>
        <end position="313"/>
    </location>
</feature>
<feature type="compositionally biased region" description="Basic and acidic residues" evidence="8">
    <location>
        <begin position="91"/>
        <end position="101"/>
    </location>
</feature>
<evidence type="ECO:0000256" key="2">
    <source>
        <dbReference type="ARBA" id="ARBA00004123"/>
    </source>
</evidence>
<feature type="compositionally biased region" description="Basic and acidic residues" evidence="8">
    <location>
        <begin position="179"/>
        <end position="199"/>
    </location>
</feature>
<proteinExistence type="inferred from homology"/>
<evidence type="ECO:0000256" key="3">
    <source>
        <dbReference type="ARBA" id="ARBA00004496"/>
    </source>
</evidence>
<dbReference type="InterPro" id="IPR028094">
    <property type="entry name" value="RTC4_C"/>
</dbReference>
<evidence type="ECO:0000256" key="6">
    <source>
        <dbReference type="ARBA" id="ARBA00022490"/>
    </source>
</evidence>
<dbReference type="InterPro" id="IPR039024">
    <property type="entry name" value="RTC4"/>
</dbReference>
<organism evidence="10 11">
    <name type="scientific">Metarhizium rileyi (strain RCEF 4871)</name>
    <name type="common">Nomuraea rileyi</name>
    <dbReference type="NCBI Taxonomy" id="1649241"/>
    <lineage>
        <taxon>Eukaryota</taxon>
        <taxon>Fungi</taxon>
        <taxon>Dikarya</taxon>
        <taxon>Ascomycota</taxon>
        <taxon>Pezizomycotina</taxon>
        <taxon>Sordariomycetes</taxon>
        <taxon>Hypocreomycetidae</taxon>
        <taxon>Hypocreales</taxon>
        <taxon>Clavicipitaceae</taxon>
        <taxon>Metarhizium</taxon>
    </lineage>
</organism>
<comment type="caution">
    <text evidence="10">The sequence shown here is derived from an EMBL/GenBank/DDBJ whole genome shotgun (WGS) entry which is preliminary data.</text>
</comment>
<comment type="function">
    <text evidence="1">May be involved in a process influencing telomere capping.</text>
</comment>
<evidence type="ECO:0000256" key="8">
    <source>
        <dbReference type="SAM" id="MobiDB-lite"/>
    </source>
</evidence>